<feature type="transmembrane region" description="Helical" evidence="1">
    <location>
        <begin position="110"/>
        <end position="132"/>
    </location>
</feature>
<organism evidence="2 3">
    <name type="scientific">Denitrobacterium detoxificans</name>
    <dbReference type="NCBI Taxonomy" id="79604"/>
    <lineage>
        <taxon>Bacteria</taxon>
        <taxon>Bacillati</taxon>
        <taxon>Actinomycetota</taxon>
        <taxon>Coriobacteriia</taxon>
        <taxon>Eggerthellales</taxon>
        <taxon>Eggerthellaceae</taxon>
        <taxon>Denitrobacterium</taxon>
    </lineage>
</organism>
<dbReference type="Pfam" id="PF04976">
    <property type="entry name" value="DmsC"/>
    <property type="match status" value="1"/>
</dbReference>
<dbReference type="EMBL" id="FOEC01000001">
    <property type="protein sequence ID" value="SEO40772.1"/>
    <property type="molecule type" value="Genomic_DNA"/>
</dbReference>
<dbReference type="PANTHER" id="PTHR38095">
    <property type="entry name" value="ANAEROBIC DIMETHYL SULFOXIDE REDUCTASE CHAIN YNFH"/>
    <property type="match status" value="1"/>
</dbReference>
<dbReference type="Proteomes" id="UP000182975">
    <property type="component" value="Unassembled WGS sequence"/>
</dbReference>
<keyword evidence="1" id="KW-1133">Transmembrane helix</keyword>
<dbReference type="PANTHER" id="PTHR38095:SF1">
    <property type="entry name" value="ANAEROBIC DIMETHYL SULFOXIDE REDUCTASE CHAIN YNFH"/>
    <property type="match status" value="1"/>
</dbReference>
<feature type="transmembrane region" description="Helical" evidence="1">
    <location>
        <begin position="152"/>
        <end position="168"/>
    </location>
</feature>
<evidence type="ECO:0000256" key="1">
    <source>
        <dbReference type="SAM" id="Phobius"/>
    </source>
</evidence>
<feature type="transmembrane region" description="Helical" evidence="1">
    <location>
        <begin position="205"/>
        <end position="223"/>
    </location>
</feature>
<dbReference type="AlphaFoldDB" id="A0A1H8PFN0"/>
<feature type="transmembrane region" description="Helical" evidence="1">
    <location>
        <begin position="6"/>
        <end position="26"/>
    </location>
</feature>
<dbReference type="GO" id="GO:0019645">
    <property type="term" value="P:anaerobic electron transport chain"/>
    <property type="evidence" value="ECO:0007669"/>
    <property type="project" value="InterPro"/>
</dbReference>
<keyword evidence="1" id="KW-0812">Transmembrane</keyword>
<proteinExistence type="predicted"/>
<gene>
    <name evidence="2" type="ORF">SAMN02910314_00152</name>
</gene>
<keyword evidence="1" id="KW-0472">Membrane</keyword>
<dbReference type="GO" id="GO:0009389">
    <property type="term" value="F:dimethyl sulfoxide reductase activity"/>
    <property type="evidence" value="ECO:0007669"/>
    <property type="project" value="TreeGrafter"/>
</dbReference>
<feature type="transmembrane region" description="Helical" evidence="1">
    <location>
        <begin position="180"/>
        <end position="199"/>
    </location>
</feature>
<feature type="transmembrane region" description="Helical" evidence="1">
    <location>
        <begin position="230"/>
        <end position="253"/>
    </location>
</feature>
<protein>
    <submittedName>
        <fullName evidence="2">Anaerobic dimethyl sulfoxide reductase subunit C (DMSO reductase anchor subunit)</fullName>
    </submittedName>
</protein>
<dbReference type="GO" id="GO:0009390">
    <property type="term" value="C:dimethyl sulfoxide reductase complex"/>
    <property type="evidence" value="ECO:0007669"/>
    <property type="project" value="TreeGrafter"/>
</dbReference>
<dbReference type="OrthoDB" id="3173200at2"/>
<evidence type="ECO:0000313" key="3">
    <source>
        <dbReference type="Proteomes" id="UP000182975"/>
    </source>
</evidence>
<feature type="transmembrane region" description="Helical" evidence="1">
    <location>
        <begin position="72"/>
        <end position="98"/>
    </location>
</feature>
<dbReference type="RefSeq" id="WP_066664549.1">
    <property type="nucleotide sequence ID" value="NZ_CP011402.1"/>
</dbReference>
<reference evidence="3" key="1">
    <citation type="submission" date="2016-10" db="EMBL/GenBank/DDBJ databases">
        <authorList>
            <person name="Varghese N."/>
        </authorList>
    </citation>
    <scope>NUCLEOTIDE SEQUENCE [LARGE SCALE GENOMIC DNA]</scope>
    <source>
        <strain evidence="3">DSM 21843</strain>
    </source>
</reference>
<feature type="transmembrane region" description="Helical" evidence="1">
    <location>
        <begin position="38"/>
        <end position="60"/>
    </location>
</feature>
<accession>A0A1H8PFN0</accession>
<keyword evidence="3" id="KW-1185">Reference proteome</keyword>
<dbReference type="GO" id="GO:0005886">
    <property type="term" value="C:plasma membrane"/>
    <property type="evidence" value="ECO:0007669"/>
    <property type="project" value="TreeGrafter"/>
</dbReference>
<evidence type="ECO:0000313" key="2">
    <source>
        <dbReference type="EMBL" id="SEO40772.1"/>
    </source>
</evidence>
<dbReference type="InterPro" id="IPR007059">
    <property type="entry name" value="DmsC"/>
</dbReference>
<name>A0A1H8PFN0_9ACTN</name>
<sequence>MEIQWPLLLFSLIAGCGGATFAFVGISELLGAAEKARFKATIAAIALMIVGGLCSVAHLGQPSNIMAAAQNLFSFSGISMEIIALGLAVIVALIYLIAIRGGNFGGASKALGVCGIVVGLLLGFVTGNGYVMQAQPAWNTIALPLAYLGTDLPMGAFTFLAIASLSGVDGEELKKFDTAAIACAVAAPVLCLIYGFMVQFALDPVLFWGGTIVIGALTCLFAWKRGTNANMVYGGLACAIACGICLRAVMWLAGSGFFDLFATAATRSVLGI</sequence>